<dbReference type="EC" id="2.7.11.1" evidence="1"/>
<feature type="binding site" evidence="10">
    <location>
        <position position="140"/>
    </location>
    <ligand>
        <name>ATP</name>
        <dbReference type="ChEBI" id="CHEBI:30616"/>
    </ligand>
</feature>
<dbReference type="eggNOG" id="KOG0585">
    <property type="taxonomic scope" value="Eukaryota"/>
</dbReference>
<comment type="catalytic activity">
    <reaction evidence="9">
        <text>L-seryl-[protein] + ATP = O-phospho-L-seryl-[protein] + ADP + H(+)</text>
        <dbReference type="Rhea" id="RHEA:17989"/>
        <dbReference type="Rhea" id="RHEA-COMP:9863"/>
        <dbReference type="Rhea" id="RHEA-COMP:11604"/>
        <dbReference type="ChEBI" id="CHEBI:15378"/>
        <dbReference type="ChEBI" id="CHEBI:29999"/>
        <dbReference type="ChEBI" id="CHEBI:30616"/>
        <dbReference type="ChEBI" id="CHEBI:83421"/>
        <dbReference type="ChEBI" id="CHEBI:456216"/>
        <dbReference type="EC" id="2.7.11.1"/>
    </reaction>
</comment>
<feature type="region of interest" description="Disordered" evidence="11">
    <location>
        <begin position="802"/>
        <end position="859"/>
    </location>
</feature>
<dbReference type="KEGG" id="erc:Ecym_8399"/>
<dbReference type="Proteomes" id="UP000006790">
    <property type="component" value="Chromosome 8"/>
</dbReference>
<dbReference type="Gene3D" id="1.10.510.10">
    <property type="entry name" value="Transferase(Phosphotransferase) domain 1"/>
    <property type="match status" value="1"/>
</dbReference>
<reference evidence="14" key="1">
    <citation type="journal article" date="2012" name="G3 (Bethesda)">
        <title>Pichia sorbitophila, an interspecies yeast hybrid reveals early steps of genome resolution following polyploidization.</title>
        <authorList>
            <person name="Leh Louis V."/>
            <person name="Despons L."/>
            <person name="Friedrich A."/>
            <person name="Martin T."/>
            <person name="Durrens P."/>
            <person name="Casaregola S."/>
            <person name="Neuveglise C."/>
            <person name="Fairhead C."/>
            <person name="Marck C."/>
            <person name="Cruz J.A."/>
            <person name="Straub M.L."/>
            <person name="Kugler V."/>
            <person name="Sacerdot C."/>
            <person name="Uzunov Z."/>
            <person name="Thierry A."/>
            <person name="Weiss S."/>
            <person name="Bleykasten C."/>
            <person name="De Montigny J."/>
            <person name="Jacques N."/>
            <person name="Jung P."/>
            <person name="Lemaire M."/>
            <person name="Mallet S."/>
            <person name="Morel G."/>
            <person name="Richard G.F."/>
            <person name="Sarkar A."/>
            <person name="Savel G."/>
            <person name="Schacherer J."/>
            <person name="Seret M.L."/>
            <person name="Talla E."/>
            <person name="Samson G."/>
            <person name="Jubin C."/>
            <person name="Poulain J."/>
            <person name="Vacherie B."/>
            <person name="Barbe V."/>
            <person name="Pelletier E."/>
            <person name="Sherman D.J."/>
            <person name="Westhof E."/>
            <person name="Weissenbach J."/>
            <person name="Baret P.V."/>
            <person name="Wincker P."/>
            <person name="Gaillardin C."/>
            <person name="Dujon B."/>
            <person name="Souciet J.L."/>
        </authorList>
    </citation>
    <scope>NUCLEOTIDE SEQUENCE [LARGE SCALE GENOMIC DNA]</scope>
    <source>
        <strain evidence="14">CBS 270.75 / DBVPG 7215 / KCTC 17166 / NRRL Y-17582</strain>
    </source>
</reference>
<keyword evidence="6" id="KW-0418">Kinase</keyword>
<keyword evidence="2" id="KW-0723">Serine/threonine-protein kinase</keyword>
<protein>
    <recommendedName>
        <fullName evidence="1">non-specific serine/threonine protein kinase</fullName>
        <ecNumber evidence="1">2.7.11.1</ecNumber>
    </recommendedName>
</protein>
<evidence type="ECO:0000256" key="8">
    <source>
        <dbReference type="ARBA" id="ARBA00047899"/>
    </source>
</evidence>
<dbReference type="GO" id="GO:0005524">
    <property type="term" value="F:ATP binding"/>
    <property type="evidence" value="ECO:0007669"/>
    <property type="project" value="UniProtKB-UniRule"/>
</dbReference>
<dbReference type="OrthoDB" id="68483at2759"/>
<evidence type="ECO:0000256" key="6">
    <source>
        <dbReference type="ARBA" id="ARBA00022777"/>
    </source>
</evidence>
<dbReference type="HOGENOM" id="CLU_003784_0_0_1"/>
<proteinExistence type="predicted"/>
<evidence type="ECO:0000256" key="11">
    <source>
        <dbReference type="SAM" id="MobiDB-lite"/>
    </source>
</evidence>
<dbReference type="GO" id="GO:2000220">
    <property type="term" value="P:regulation of pseudohyphal growth"/>
    <property type="evidence" value="ECO:0007669"/>
    <property type="project" value="EnsemblFungi"/>
</dbReference>
<dbReference type="Gene3D" id="3.30.200.20">
    <property type="entry name" value="Phosphorylase Kinase, domain 1"/>
    <property type="match status" value="1"/>
</dbReference>
<dbReference type="GO" id="GO:0090329">
    <property type="term" value="P:regulation of DNA-templated DNA replication"/>
    <property type="evidence" value="ECO:0007669"/>
    <property type="project" value="EnsemblFungi"/>
</dbReference>
<keyword evidence="7 10" id="KW-0067">ATP-binding</keyword>
<dbReference type="PROSITE" id="PS50011">
    <property type="entry name" value="PROTEIN_KINASE_DOM"/>
    <property type="match status" value="1"/>
</dbReference>
<dbReference type="GO" id="GO:0005737">
    <property type="term" value="C:cytoplasm"/>
    <property type="evidence" value="ECO:0007669"/>
    <property type="project" value="EnsemblFungi"/>
</dbReference>
<dbReference type="PANTHER" id="PTHR43895">
    <property type="entry name" value="CALCIUM/CALMODULIN-DEPENDENT PROTEIN KINASE KINASE-RELATED"/>
    <property type="match status" value="1"/>
</dbReference>
<dbReference type="PROSITE" id="PS00107">
    <property type="entry name" value="PROTEIN_KINASE_ATP"/>
    <property type="match status" value="1"/>
</dbReference>
<dbReference type="FunCoup" id="G8JXU5">
    <property type="interactions" value="215"/>
</dbReference>
<evidence type="ECO:0000256" key="2">
    <source>
        <dbReference type="ARBA" id="ARBA00022527"/>
    </source>
</evidence>
<dbReference type="GO" id="GO:0007165">
    <property type="term" value="P:signal transduction"/>
    <property type="evidence" value="ECO:0007669"/>
    <property type="project" value="TreeGrafter"/>
</dbReference>
<dbReference type="InParanoid" id="G8JXU5"/>
<dbReference type="FunFam" id="1.10.510.10:FF:000829">
    <property type="entry name" value="Serine/threonine-protein kinase TOS3"/>
    <property type="match status" value="1"/>
</dbReference>
<dbReference type="FunFam" id="3.30.200.20:FF:000206">
    <property type="entry name" value="Serine/threonine-protein kinase Ssp1"/>
    <property type="match status" value="1"/>
</dbReference>
<dbReference type="InterPro" id="IPR000719">
    <property type="entry name" value="Prot_kinase_dom"/>
</dbReference>
<comment type="catalytic activity">
    <reaction evidence="8">
        <text>L-threonyl-[protein] + ATP = O-phospho-L-threonyl-[protein] + ADP + H(+)</text>
        <dbReference type="Rhea" id="RHEA:46608"/>
        <dbReference type="Rhea" id="RHEA-COMP:11060"/>
        <dbReference type="Rhea" id="RHEA-COMP:11605"/>
        <dbReference type="ChEBI" id="CHEBI:15378"/>
        <dbReference type="ChEBI" id="CHEBI:30013"/>
        <dbReference type="ChEBI" id="CHEBI:30616"/>
        <dbReference type="ChEBI" id="CHEBI:61977"/>
        <dbReference type="ChEBI" id="CHEBI:456216"/>
        <dbReference type="EC" id="2.7.11.1"/>
    </reaction>
</comment>
<dbReference type="PANTHER" id="PTHR43895:SF152">
    <property type="entry name" value="SERINE_THREONINE-PROTEIN KINASE TOS3"/>
    <property type="match status" value="1"/>
</dbReference>
<organism evidence="13 14">
    <name type="scientific">Eremothecium cymbalariae (strain CBS 270.75 / DBVPG 7215 / KCTC 17166 / NRRL Y-17582)</name>
    <name type="common">Yeast</name>
    <dbReference type="NCBI Taxonomy" id="931890"/>
    <lineage>
        <taxon>Eukaryota</taxon>
        <taxon>Fungi</taxon>
        <taxon>Dikarya</taxon>
        <taxon>Ascomycota</taxon>
        <taxon>Saccharomycotina</taxon>
        <taxon>Saccharomycetes</taxon>
        <taxon>Saccharomycetales</taxon>
        <taxon>Saccharomycetaceae</taxon>
        <taxon>Eremothecium</taxon>
    </lineage>
</organism>
<dbReference type="SMART" id="SM00220">
    <property type="entry name" value="S_TKc"/>
    <property type="match status" value="1"/>
</dbReference>
<sequence>MDKNLQVSKLQEVDLPFGFTPRLSMSERDRCKSEEVVLLGNFDGIEEDELSSSDSLNLLLERQRQRQLNHPLHQHHIKTSSVQRATRKVKETNKISLEYDPISKRKVLNTYEIIKELGRGQHGKVKLALDLVTKQQVAIKIVDRHNKRTSWKLTKPAKHEENDKIRREIAIMKKCDHEHVVKLIEVLDDMKSRKIYLVLEYCSKGEVKWCPGDQLEIAARGPPLLTFQRTREILRGVVLGLEYLHYQGIIHRDIKPANLLLSENDVVKISDFGVSLASSKSSSCASSSSSLSSAVAGFGAEGPDELELAKTAGTPAFFAPEICLGNDVYQKLEIDREEIPTKGPLVSFMIDIWALGVTLHCLLFGKLPFISDFEMELFEKIVNDPLKFPSYLDMKENNVSQLSCEDEYEAAKDLLNKLLEKNPFKRITISEIKRHPFVCWDFNNTQGLDEKYASLKLSEQTTFCRNEAECYQQISVSLDEVDNAVYGIGKGLKKSMMDTLLGVSSGNNKNNMGSSSKNIMNFFNKNSLTNNDHKEIPDSLSYAETLRKSTFSPTDIDSVNIILSEGPIASSRDQLPAYCSIPSLHTHQATVQPELSARELFQRELQKFDTEIDPNSIVSLPVNSSFASLDSLYIDNYALNGVSLCETEHQQRSPQHGQTAHAAKNPQNNKSTGSLLSPINNLHVTTTPKPHDKRLPSPPVLSINTLTLDSNRSNRIPRSNMFSPQSGGNLSRRSSAEFSSAATTSRFKMTPSTGVTSSVNVSSRFDSRDFASDFATPRLSDSTTSASATIVAHRNEYTPIIEPDCRTSHNSKLANRTSKRKGIFHGLHGSDDEKDSETTNSDGSSNLESCGTYSYSGNKSDTESLPFEFGIDSENGSDVSLRNVPEVRGVGPFYERRRSQNLYCDDGIMDDNDKLMSDMGSIGHSLRVCSPSNNKLQNCDQRSPFKTPKAQSIQQHSSNQLHLGLNCDSVTTLTHIQSGRRNYSQGESTTTPVAGSNCNHLLSYNEHMKYSVDVPDDVLDMIPELKREVINSTSPAPLTYGTNGWLLPHAPSPATTQETHIDQVLSTTTNDSSHISSKDLLQSVLSSTGTSRRGSVAVMQSMLSPNITPDTGDDSARFLGLNKKQTTFQRLDYKKRNESFTVNNRLIHSSGNETDSRRLRSQSITVAKLAKCEHDALIGYK</sequence>
<dbReference type="Pfam" id="PF00069">
    <property type="entry name" value="Pkinase"/>
    <property type="match status" value="1"/>
</dbReference>
<dbReference type="AlphaFoldDB" id="G8JXU5"/>
<evidence type="ECO:0000256" key="9">
    <source>
        <dbReference type="ARBA" id="ARBA00048679"/>
    </source>
</evidence>
<dbReference type="SUPFAM" id="SSF56112">
    <property type="entry name" value="Protein kinase-like (PK-like)"/>
    <property type="match status" value="1"/>
</dbReference>
<feature type="region of interest" description="Disordered" evidence="11">
    <location>
        <begin position="648"/>
        <end position="737"/>
    </location>
</feature>
<dbReference type="RefSeq" id="XP_003648486.1">
    <property type="nucleotide sequence ID" value="XM_003648438.1"/>
</dbReference>
<evidence type="ECO:0000259" key="12">
    <source>
        <dbReference type="PROSITE" id="PS50011"/>
    </source>
</evidence>
<dbReference type="EMBL" id="CP002504">
    <property type="protein sequence ID" value="AET41669.1"/>
    <property type="molecule type" value="Genomic_DNA"/>
</dbReference>
<keyword evidence="14" id="KW-1185">Reference proteome</keyword>
<dbReference type="InterPro" id="IPR017441">
    <property type="entry name" value="Protein_kinase_ATP_BS"/>
</dbReference>
<evidence type="ECO:0000256" key="7">
    <source>
        <dbReference type="ARBA" id="ARBA00022840"/>
    </source>
</evidence>
<dbReference type="PROSITE" id="PS00108">
    <property type="entry name" value="PROTEIN_KINASE_ST"/>
    <property type="match status" value="1"/>
</dbReference>
<feature type="compositionally biased region" description="Polar residues" evidence="11">
    <location>
        <begin position="665"/>
        <end position="688"/>
    </location>
</feature>
<evidence type="ECO:0000313" key="14">
    <source>
        <dbReference type="Proteomes" id="UP000006790"/>
    </source>
</evidence>
<dbReference type="CDD" id="cd14008">
    <property type="entry name" value="STKc_LKB1_CaMKK"/>
    <property type="match status" value="1"/>
</dbReference>
<dbReference type="OMA" id="CISFMID"/>
<dbReference type="GO" id="GO:1900180">
    <property type="term" value="P:regulation of protein localization to nucleus"/>
    <property type="evidence" value="ECO:0007669"/>
    <property type="project" value="EnsemblFungi"/>
</dbReference>
<keyword evidence="3" id="KW-0597">Phosphoprotein</keyword>
<gene>
    <name evidence="13" type="ordered locus">Ecym_8399</name>
</gene>
<feature type="compositionally biased region" description="Polar residues" evidence="11">
    <location>
        <begin position="702"/>
        <end position="729"/>
    </location>
</feature>
<name>G8JXU5_ERECY</name>
<evidence type="ECO:0000256" key="3">
    <source>
        <dbReference type="ARBA" id="ARBA00022553"/>
    </source>
</evidence>
<evidence type="ECO:0000256" key="1">
    <source>
        <dbReference type="ARBA" id="ARBA00012513"/>
    </source>
</evidence>
<evidence type="ECO:0000256" key="5">
    <source>
        <dbReference type="ARBA" id="ARBA00022741"/>
    </source>
</evidence>
<dbReference type="GO" id="GO:0004674">
    <property type="term" value="F:protein serine/threonine kinase activity"/>
    <property type="evidence" value="ECO:0007669"/>
    <property type="project" value="UniProtKB-KW"/>
</dbReference>
<dbReference type="GO" id="GO:0042149">
    <property type="term" value="P:cellular response to glucose starvation"/>
    <property type="evidence" value="ECO:0007669"/>
    <property type="project" value="EnsemblFungi"/>
</dbReference>
<evidence type="ECO:0000256" key="10">
    <source>
        <dbReference type="PROSITE-ProRule" id="PRU10141"/>
    </source>
</evidence>
<feature type="domain" description="Protein kinase" evidence="12">
    <location>
        <begin position="111"/>
        <end position="438"/>
    </location>
</feature>
<dbReference type="InterPro" id="IPR011009">
    <property type="entry name" value="Kinase-like_dom_sf"/>
</dbReference>
<dbReference type="STRING" id="931890.G8JXU5"/>
<dbReference type="InterPro" id="IPR008271">
    <property type="entry name" value="Ser/Thr_kinase_AS"/>
</dbReference>
<dbReference type="GeneID" id="11470014"/>
<accession>G8JXU5</accession>
<keyword evidence="4" id="KW-0808">Transferase</keyword>
<feature type="compositionally biased region" description="Polar residues" evidence="11">
    <location>
        <begin position="838"/>
        <end position="859"/>
    </location>
</feature>
<evidence type="ECO:0000256" key="4">
    <source>
        <dbReference type="ARBA" id="ARBA00022679"/>
    </source>
</evidence>
<keyword evidence="5 10" id="KW-0547">Nucleotide-binding</keyword>
<dbReference type="GO" id="GO:0005979">
    <property type="term" value="P:regulation of glycogen biosynthetic process"/>
    <property type="evidence" value="ECO:0007669"/>
    <property type="project" value="EnsemblFungi"/>
</dbReference>
<evidence type="ECO:0000313" key="13">
    <source>
        <dbReference type="EMBL" id="AET41669.1"/>
    </source>
</evidence>